<name>A0ABS7ZSW9_9GAMM</name>
<dbReference type="Pfam" id="PF14412">
    <property type="entry name" value="AHH"/>
    <property type="match status" value="1"/>
</dbReference>
<evidence type="ECO:0000313" key="1">
    <source>
        <dbReference type="EMBL" id="MCA6064707.1"/>
    </source>
</evidence>
<keyword evidence="2" id="KW-1185">Reference proteome</keyword>
<evidence type="ECO:0000313" key="2">
    <source>
        <dbReference type="Proteomes" id="UP000714380"/>
    </source>
</evidence>
<reference evidence="1 2" key="1">
    <citation type="submission" date="2020-12" db="EMBL/GenBank/DDBJ databases">
        <title>Novel Thalassolituus-related marine hydrocarbonoclastic bacteria mediated algae-derived hydrocarbons mineralization in twilight zone of the northern South China Sea.</title>
        <authorList>
            <person name="Dong C."/>
        </authorList>
    </citation>
    <scope>NUCLEOTIDE SEQUENCE [LARGE SCALE GENOMIC DNA]</scope>
    <source>
        <strain evidence="1 2">IMCC1826</strain>
    </source>
</reference>
<accession>A0ABS7ZSW9</accession>
<gene>
    <name evidence="1" type="ORF">I9W95_13920</name>
</gene>
<dbReference type="EMBL" id="JAEDAH010000090">
    <property type="protein sequence ID" value="MCA6064707.1"/>
    <property type="molecule type" value="Genomic_DNA"/>
</dbReference>
<protein>
    <submittedName>
        <fullName evidence="1">AHH domain-containing protein</fullName>
    </submittedName>
</protein>
<dbReference type="Proteomes" id="UP000714380">
    <property type="component" value="Unassembled WGS sequence"/>
</dbReference>
<dbReference type="RefSeq" id="WP_225675944.1">
    <property type="nucleotide sequence ID" value="NZ_JAEDAH010000090.1"/>
</dbReference>
<proteinExistence type="predicted"/>
<sequence>METFEQPPAPNSPPRAASPLEAAIYEYEQRAAKYHKDVLATNSQRHSPEKLKKLREKHRADLDALKLERHRIKALAQIQQGLEDYRKQCKTSSAKTLMKEDYHPTALLADNLRAVGEPKPAKSYEAHHIIPGKGQYRQTDLYFARLYMHVAGVGINDPRNGLWMPSNNCDRGHWGAPKCPSHKEIHRYNYETWIVHNFGLHEIPEMVLIQKLKTVKQEILSGMLPSEVLKPKNVQWDGAA</sequence>
<dbReference type="InterPro" id="IPR032871">
    <property type="entry name" value="AHH_dom_containing"/>
</dbReference>
<comment type="caution">
    <text evidence="1">The sequence shown here is derived from an EMBL/GenBank/DDBJ whole genome shotgun (WGS) entry which is preliminary data.</text>
</comment>
<organism evidence="1 2">
    <name type="scientific">Thalassolituus marinus</name>
    <dbReference type="NCBI Taxonomy" id="671053"/>
    <lineage>
        <taxon>Bacteria</taxon>
        <taxon>Pseudomonadati</taxon>
        <taxon>Pseudomonadota</taxon>
        <taxon>Gammaproteobacteria</taxon>
        <taxon>Oceanospirillales</taxon>
        <taxon>Oceanospirillaceae</taxon>
        <taxon>Thalassolituus</taxon>
    </lineage>
</organism>